<sequence length="1024" mass="102467">MNRLWKLLAVLPLLAAGTLFAIPAVASPTGPAPVTLESPVSYRDAVYGDFLHVGNSVLRCPAAGEDTRGGGTAADCAAITAGGTTQGPAGYNNGYAMRLADVDDDAATFDSTRATLTVPAGATVAYAQLTWGGHTGGFFSSLLPNCSVPVLGSASLPPAPAAPGPRQQQVRLAVGDRPSAPVPLVAGHYRASNGVLDYAEMYSDWSDVTPLFGAVPTGRPTTVTVGNVWAPSGIGCAGGWSLTVVFGFPGPQPDYPAPRAVAVYNDHLRAGPLRAESLTAALLGGHASTAGVRMAVTAFDGDRGLGEERLSVNDVDVVEPCAQRSTVDFFGSCAQGAVDPIDPTRGAVANNLSVDAKSFAPGGLQDGQAAAVVRVSPSTDVTTVAELVVSQAIRPQLAVSVQGQQTPVRQGDVAPFSVAVTNTGDAGLTGLRVTDNAGAPTQPGESCAAPPSAVLPPGASVTLSCTRVARQDPLHEEVTATADYLSAVPAGTARSVSATAAADTAVIHSDIGVTRVADRLVVRDGQPVTFTVTVTNNTPDNTLQTLRYNDSTAGDCADRPLDDLGPGQHVTFPCKVAAVHESFTSYGVLQGTDRTGTAFPPVSTQQAAVVVIHPQLSVTGTLSPDTVYRGSPVTASFTVTNTGTQPQERLTGVTVTDPALPGCAPEPVPVLDAGMAVTLTCEARPTATASTAAKATGTDETGAPVTAETTASVTVLEPPLTVERTADRTTVRAGSPVTLTYRLHNTGTTDPLSSVTLTDPAAPDCAPPQPIGTLAAGATATFDCAVTPAASVDSVPVATAKDPQDRPMSVTTDPLPLTVLNPALMIGVSAGSPQAAAGADVEFTVAVRNTGDVALALAVTNDLASACDFTVDEPDGLAAGAARTRQCTVRAASAGSLRDTASFTASPVAAAHDTGAPLTGQAQATVPVTGAAGDGTSATGTPGSGTADQPGTSGTATSGTRTGVPGPESAGTVPGGGTGKEGPGTPGKLAYTGVSVGPLIILGTGALLAGGVLLGVARRRSRGR</sequence>
<keyword evidence="2" id="KW-0812">Transmembrane</keyword>
<evidence type="ECO:0000256" key="1">
    <source>
        <dbReference type="SAM" id="MobiDB-lite"/>
    </source>
</evidence>
<dbReference type="InterPro" id="IPR051172">
    <property type="entry name" value="Chlamydia_OmcB"/>
</dbReference>
<feature type="compositionally biased region" description="Gly residues" evidence="1">
    <location>
        <begin position="973"/>
        <end position="985"/>
    </location>
</feature>
<keyword evidence="2" id="KW-0472">Membrane</keyword>
<accession>A0ABU5RI03</accession>
<organism evidence="5 6">
    <name type="scientific">Amycolatopsis heterodermiae</name>
    <dbReference type="NCBI Taxonomy" id="3110235"/>
    <lineage>
        <taxon>Bacteria</taxon>
        <taxon>Bacillati</taxon>
        <taxon>Actinomycetota</taxon>
        <taxon>Actinomycetes</taxon>
        <taxon>Pseudonocardiales</taxon>
        <taxon>Pseudonocardiaceae</taxon>
        <taxon>Amycolatopsis</taxon>
    </lineage>
</organism>
<evidence type="ECO:0000313" key="5">
    <source>
        <dbReference type="EMBL" id="MEA5365224.1"/>
    </source>
</evidence>
<evidence type="ECO:0000256" key="3">
    <source>
        <dbReference type="SAM" id="SignalP"/>
    </source>
</evidence>
<dbReference type="Proteomes" id="UP001304298">
    <property type="component" value="Unassembled WGS sequence"/>
</dbReference>
<evidence type="ECO:0000259" key="4">
    <source>
        <dbReference type="Pfam" id="PF24346"/>
    </source>
</evidence>
<evidence type="ECO:0000256" key="2">
    <source>
        <dbReference type="SAM" id="Phobius"/>
    </source>
</evidence>
<feature type="transmembrane region" description="Helical" evidence="2">
    <location>
        <begin position="996"/>
        <end position="1017"/>
    </location>
</feature>
<dbReference type="PANTHER" id="PTHR34819">
    <property type="entry name" value="LARGE CYSTEINE-RICH PERIPLASMIC PROTEIN OMCB"/>
    <property type="match status" value="1"/>
</dbReference>
<feature type="compositionally biased region" description="Low complexity" evidence="1">
    <location>
        <begin position="929"/>
        <end position="963"/>
    </location>
</feature>
<gene>
    <name evidence="5" type="ORF">VA596_37230</name>
</gene>
<dbReference type="RefSeq" id="WP_323333576.1">
    <property type="nucleotide sequence ID" value="NZ_JAYFSI010000011.1"/>
</dbReference>
<dbReference type="Pfam" id="PF24346">
    <property type="entry name" value="DUF7507"/>
    <property type="match status" value="1"/>
</dbReference>
<feature type="region of interest" description="Disordered" evidence="1">
    <location>
        <begin position="928"/>
        <end position="986"/>
    </location>
</feature>
<reference evidence="5 6" key="1">
    <citation type="submission" date="2023-12" db="EMBL/GenBank/DDBJ databases">
        <title>Amycolatopsis sp. V23-08.</title>
        <authorList>
            <person name="Somphong A."/>
        </authorList>
    </citation>
    <scope>NUCLEOTIDE SEQUENCE [LARGE SCALE GENOMIC DNA]</scope>
    <source>
        <strain evidence="5 6">V23-08</strain>
    </source>
</reference>
<dbReference type="InterPro" id="IPR055354">
    <property type="entry name" value="DUF7507"/>
</dbReference>
<evidence type="ECO:0000313" key="6">
    <source>
        <dbReference type="Proteomes" id="UP001304298"/>
    </source>
</evidence>
<comment type="caution">
    <text evidence="5">The sequence shown here is derived from an EMBL/GenBank/DDBJ whole genome shotgun (WGS) entry which is preliminary data.</text>
</comment>
<feature type="signal peptide" evidence="3">
    <location>
        <begin position="1"/>
        <end position="21"/>
    </location>
</feature>
<keyword evidence="3" id="KW-0732">Signal</keyword>
<proteinExistence type="predicted"/>
<dbReference type="Gene3D" id="2.60.40.10">
    <property type="entry name" value="Immunoglobulins"/>
    <property type="match status" value="2"/>
</dbReference>
<name>A0ABU5RI03_9PSEU</name>
<dbReference type="EMBL" id="JAYFSI010000011">
    <property type="protein sequence ID" value="MEA5365224.1"/>
    <property type="molecule type" value="Genomic_DNA"/>
</dbReference>
<feature type="domain" description="DUF7507" evidence="4">
    <location>
        <begin position="395"/>
        <end position="491"/>
    </location>
</feature>
<keyword evidence="6" id="KW-1185">Reference proteome</keyword>
<dbReference type="InterPro" id="IPR013783">
    <property type="entry name" value="Ig-like_fold"/>
</dbReference>
<keyword evidence="2" id="KW-1133">Transmembrane helix</keyword>
<protein>
    <recommendedName>
        <fullName evidence="4">DUF7507 domain-containing protein</fullName>
    </recommendedName>
</protein>
<feature type="chain" id="PRO_5045490436" description="DUF7507 domain-containing protein" evidence="3">
    <location>
        <begin position="22"/>
        <end position="1024"/>
    </location>
</feature>